<feature type="transmembrane region" description="Helical" evidence="1">
    <location>
        <begin position="382"/>
        <end position="404"/>
    </location>
</feature>
<dbReference type="Proteomes" id="UP000229757">
    <property type="component" value="Chromosome"/>
</dbReference>
<dbReference type="PRINTS" id="PR00702">
    <property type="entry name" value="ACRIFLAVINRP"/>
</dbReference>
<dbReference type="Pfam" id="PF00873">
    <property type="entry name" value="ACR_tran"/>
    <property type="match status" value="1"/>
</dbReference>
<gene>
    <name evidence="2" type="ORF">REIFOR_02811</name>
</gene>
<dbReference type="GO" id="GO:0005886">
    <property type="term" value="C:plasma membrane"/>
    <property type="evidence" value="ECO:0007669"/>
    <property type="project" value="TreeGrafter"/>
</dbReference>
<protein>
    <submittedName>
        <fullName evidence="2">Acriflavin resistance protein</fullName>
    </submittedName>
</protein>
<feature type="transmembrane region" description="Helical" evidence="1">
    <location>
        <begin position="351"/>
        <end position="370"/>
    </location>
</feature>
<evidence type="ECO:0000313" key="3">
    <source>
        <dbReference type="Proteomes" id="UP000229757"/>
    </source>
</evidence>
<feature type="transmembrane region" description="Helical" evidence="1">
    <location>
        <begin position="982"/>
        <end position="1006"/>
    </location>
</feature>
<name>A0A2K8KTI6_9GAMM</name>
<dbReference type="OrthoDB" id="5287122at2"/>
<feature type="transmembrane region" description="Helical" evidence="1">
    <location>
        <begin position="879"/>
        <end position="899"/>
    </location>
</feature>
<dbReference type="EMBL" id="CP011797">
    <property type="protein sequence ID" value="ATX77932.1"/>
    <property type="molecule type" value="Genomic_DNA"/>
</dbReference>
<dbReference type="SUPFAM" id="SSF82693">
    <property type="entry name" value="Multidrug efflux transporter AcrB pore domain, PN1, PN2, PC1 and PC2 subdomains"/>
    <property type="match status" value="1"/>
</dbReference>
<accession>A0A2K8KTI6</accession>
<feature type="transmembrane region" description="Helical" evidence="1">
    <location>
        <begin position="456"/>
        <end position="475"/>
    </location>
</feature>
<dbReference type="Gene3D" id="3.30.70.1320">
    <property type="entry name" value="Multidrug efflux transporter AcrB pore domain like"/>
    <property type="match status" value="1"/>
</dbReference>
<dbReference type="Gene3D" id="1.20.1640.10">
    <property type="entry name" value="Multidrug efflux transporter AcrB transmembrane domain"/>
    <property type="match status" value="2"/>
</dbReference>
<feature type="transmembrane region" description="Helical" evidence="1">
    <location>
        <begin position="905"/>
        <end position="929"/>
    </location>
</feature>
<feature type="transmembrane region" description="Helical" evidence="1">
    <location>
        <begin position="855"/>
        <end position="872"/>
    </location>
</feature>
<feature type="transmembrane region" description="Helical" evidence="1">
    <location>
        <begin position="425"/>
        <end position="444"/>
    </location>
</feature>
<sequence>MTGIISAFAKHRIAPNAMMFIVIFLGLIGLDRLNTQFLPDFDLNLVRVSTPWPGASAEDVQEGLSIPVERAILGLTDVKRVTTTSIEGRAEMTVTLNDSAAPIEQVMSDIESVIAALSLPDGADDTVVDAVVVFDPVADVLIYGDLTLEELELLSDRAEKSLKASGIRQVVVSGLPERRIEAELTINDYLSVGVGLDQIGEQFARSNINAPAGITGADAVTTQIRVRNAEQTATNLARQSVTLNDQLLSLDQIADVSSLRDDSQSLIFYQDLPALKLSLSRSGEQDTLEMADALAAWQTDFAEQLPGGAQILVYNETYKFVQSRVSIIVNNGLSGLVLVLIVLFIFLNHRLAWWVAVGVPVSFLATFMFLELSGNSINVISLLGFLIALGVIVDDAIVVGENAYANMANGDEPEAAAIKAAKRMLPAVVASSVTTIAAFLPLLLVGGPSGAFTKGVPIVVIMAILASLIECFLILPGHLAHSFKKGQARTPSRWRQAFERGFDAFRQKGVRRVVTWAVDYRATTFTLVIMALVLSIMLVVSGRVKFVFFPAIQAPQVQLQAEFAEGTPQATIEAFLIDMEQALLSVERDAGEPLVSTIIRELQAGSAQRGELFVQLDAGTDRGLSNTQIISAWRAKVTPPAGLVKLSFVEGQQGPSTNGVSVRLISEDLAQLQGASQLLKMELAEMTGLLDIRDDLPLGAEQINLKLTADAQALGLTPTMLARSLREFVDGYEVQSLQVEGEELSLVLRIRETDVDSWFALAQLPIALGNGAFRPLAALASPSSERAIQQLSRVDGELSAVITAQLANRGVNLTEINQAIDQDMRAQLSNAFPNVRLDVEGDQASQAEFFADVKTGGLFGLALIFITLAWVFESWTWPFAVISAIPFALTGAIVGHWVLDLDLSVLSIYGLFGLSGIVINDSIVLVSFYRELRSQGMPMREAVIEASVQRFRAVLLTTLTTVGGLTPLMFETSFDAQFLIPLAAGIAFGLMYGIVLILLFVPAMLLSLENFLARFNTPTDRSLAEPVLAAIEP</sequence>
<dbReference type="PANTHER" id="PTHR32063:SF33">
    <property type="entry name" value="RND SUPERFAMILY EFFLUX PUMP PERMEASE COMPONENT"/>
    <property type="match status" value="1"/>
</dbReference>
<dbReference type="InterPro" id="IPR001036">
    <property type="entry name" value="Acrflvin-R"/>
</dbReference>
<feature type="transmembrane region" description="Helical" evidence="1">
    <location>
        <begin position="950"/>
        <end position="970"/>
    </location>
</feature>
<keyword evidence="1" id="KW-0812">Transmembrane</keyword>
<feature type="transmembrane region" description="Helical" evidence="1">
    <location>
        <begin position="327"/>
        <end position="346"/>
    </location>
</feature>
<dbReference type="GO" id="GO:0042910">
    <property type="term" value="F:xenobiotic transmembrane transporter activity"/>
    <property type="evidence" value="ECO:0007669"/>
    <property type="project" value="TreeGrafter"/>
</dbReference>
<dbReference type="Gene3D" id="3.30.2090.10">
    <property type="entry name" value="Multidrug efflux transporter AcrB TolC docking domain, DN and DC subdomains"/>
    <property type="match status" value="2"/>
</dbReference>
<dbReference type="SUPFAM" id="SSF82714">
    <property type="entry name" value="Multidrug efflux transporter AcrB TolC docking domain, DN and DC subdomains"/>
    <property type="match status" value="1"/>
</dbReference>
<proteinExistence type="predicted"/>
<reference evidence="2 3" key="1">
    <citation type="journal article" date="2017" name="Environ. Microbiol.">
        <title>Genomic and physiological analyses of 'Reinekea forsetii' reveal a versatile opportunistic lifestyle during spring algae blooms.</title>
        <authorList>
            <person name="Avci B."/>
            <person name="Hahnke R.L."/>
            <person name="Chafee M."/>
            <person name="Fischer T."/>
            <person name="Gruber-Vodicka H."/>
            <person name="Tegetmeyer H.E."/>
            <person name="Harder J."/>
            <person name="Fuchs B.M."/>
            <person name="Amann R.I."/>
            <person name="Teeling H."/>
        </authorList>
    </citation>
    <scope>NUCLEOTIDE SEQUENCE [LARGE SCALE GENOMIC DNA]</scope>
    <source>
        <strain evidence="2 3">Hel1_31_D35</strain>
    </source>
</reference>
<dbReference type="Gene3D" id="3.30.70.1440">
    <property type="entry name" value="Multidrug efflux transporter AcrB pore domain"/>
    <property type="match status" value="1"/>
</dbReference>
<feature type="transmembrane region" description="Helical" evidence="1">
    <location>
        <begin position="518"/>
        <end position="540"/>
    </location>
</feature>
<dbReference type="AlphaFoldDB" id="A0A2K8KTI6"/>
<dbReference type="SUPFAM" id="SSF82866">
    <property type="entry name" value="Multidrug efflux transporter AcrB transmembrane domain"/>
    <property type="match status" value="2"/>
</dbReference>
<dbReference type="KEGG" id="rfo:REIFOR_02811"/>
<organism evidence="2 3">
    <name type="scientific">Reinekea forsetii</name>
    <dbReference type="NCBI Taxonomy" id="1336806"/>
    <lineage>
        <taxon>Bacteria</taxon>
        <taxon>Pseudomonadati</taxon>
        <taxon>Pseudomonadota</taxon>
        <taxon>Gammaproteobacteria</taxon>
        <taxon>Oceanospirillales</taxon>
        <taxon>Saccharospirillaceae</taxon>
        <taxon>Reinekea</taxon>
    </lineage>
</organism>
<dbReference type="InterPro" id="IPR027463">
    <property type="entry name" value="AcrB_DN_DC_subdom"/>
</dbReference>
<evidence type="ECO:0000313" key="2">
    <source>
        <dbReference type="EMBL" id="ATX77932.1"/>
    </source>
</evidence>
<keyword evidence="3" id="KW-1185">Reference proteome</keyword>
<dbReference type="Gene3D" id="3.30.70.1430">
    <property type="entry name" value="Multidrug efflux transporter AcrB pore domain"/>
    <property type="match status" value="2"/>
</dbReference>
<evidence type="ECO:0000256" key="1">
    <source>
        <dbReference type="SAM" id="Phobius"/>
    </source>
</evidence>
<dbReference type="RefSeq" id="WP_100258153.1">
    <property type="nucleotide sequence ID" value="NZ_CP011797.1"/>
</dbReference>
<keyword evidence="1" id="KW-1133">Transmembrane helix</keyword>
<feature type="transmembrane region" description="Helical" evidence="1">
    <location>
        <begin position="12"/>
        <end position="30"/>
    </location>
</feature>
<keyword evidence="1" id="KW-0472">Membrane</keyword>
<dbReference type="PANTHER" id="PTHR32063">
    <property type="match status" value="1"/>
</dbReference>